<dbReference type="AlphaFoldDB" id="A0A9K3GP40"/>
<accession>A0A9K3GP40</accession>
<dbReference type="EMBL" id="BDIP01006716">
    <property type="protein sequence ID" value="GIQ90824.1"/>
    <property type="molecule type" value="Genomic_DNA"/>
</dbReference>
<comment type="caution">
    <text evidence="2">The sequence shown here is derived from an EMBL/GenBank/DDBJ whole genome shotgun (WGS) entry which is preliminary data.</text>
</comment>
<feature type="non-terminal residue" evidence="2">
    <location>
        <position position="71"/>
    </location>
</feature>
<dbReference type="Gene3D" id="3.40.50.300">
    <property type="entry name" value="P-loop containing nucleotide triphosphate hydrolases"/>
    <property type="match status" value="1"/>
</dbReference>
<dbReference type="SUPFAM" id="SSF52540">
    <property type="entry name" value="P-loop containing nucleoside triphosphate hydrolases"/>
    <property type="match status" value="1"/>
</dbReference>
<dbReference type="Pfam" id="PF00350">
    <property type="entry name" value="Dynamin_N"/>
    <property type="match status" value="1"/>
</dbReference>
<reference evidence="2 3" key="1">
    <citation type="journal article" date="2018" name="PLoS ONE">
        <title>The draft genome of Kipferlia bialata reveals reductive genome evolution in fornicate parasites.</title>
        <authorList>
            <person name="Tanifuji G."/>
            <person name="Takabayashi S."/>
            <person name="Kume K."/>
            <person name="Takagi M."/>
            <person name="Nakayama T."/>
            <person name="Kamikawa R."/>
            <person name="Inagaki Y."/>
            <person name="Hashimoto T."/>
        </authorList>
    </citation>
    <scope>NUCLEOTIDE SEQUENCE [LARGE SCALE GENOMIC DNA]</scope>
    <source>
        <strain evidence="2">NY0173</strain>
    </source>
</reference>
<keyword evidence="3" id="KW-1185">Reference proteome</keyword>
<evidence type="ECO:0000313" key="2">
    <source>
        <dbReference type="EMBL" id="GIQ90824.1"/>
    </source>
</evidence>
<evidence type="ECO:0000259" key="1">
    <source>
        <dbReference type="Pfam" id="PF00350"/>
    </source>
</evidence>
<gene>
    <name evidence="2" type="ORF">KIPB_013767</name>
</gene>
<name>A0A9K3GP40_9EUKA</name>
<dbReference type="InterPro" id="IPR045063">
    <property type="entry name" value="Dynamin_N"/>
</dbReference>
<evidence type="ECO:0000313" key="3">
    <source>
        <dbReference type="Proteomes" id="UP000265618"/>
    </source>
</evidence>
<dbReference type="OrthoDB" id="10036475at2759"/>
<sequence length="71" mass="7290">MPDTSSLQSAKGSLFEEFDASTARHLIAVVDAARQQGVSSEGISLPQVVVVGDQSSGKSSCLEALSGIELP</sequence>
<feature type="domain" description="Dynamin N-terminal" evidence="1">
    <location>
        <begin position="48"/>
        <end position="70"/>
    </location>
</feature>
<dbReference type="Proteomes" id="UP000265618">
    <property type="component" value="Unassembled WGS sequence"/>
</dbReference>
<organism evidence="2 3">
    <name type="scientific">Kipferlia bialata</name>
    <dbReference type="NCBI Taxonomy" id="797122"/>
    <lineage>
        <taxon>Eukaryota</taxon>
        <taxon>Metamonada</taxon>
        <taxon>Carpediemonas-like organisms</taxon>
        <taxon>Kipferlia</taxon>
    </lineage>
</organism>
<dbReference type="InterPro" id="IPR027417">
    <property type="entry name" value="P-loop_NTPase"/>
</dbReference>
<protein>
    <submittedName>
        <fullName evidence="2">Dynamin superfamily protein</fullName>
    </submittedName>
</protein>
<proteinExistence type="predicted"/>